<evidence type="ECO:0000313" key="2">
    <source>
        <dbReference type="Proteomes" id="UP000664132"/>
    </source>
</evidence>
<dbReference type="EMBL" id="JAFJYH010000002">
    <property type="protein sequence ID" value="KAG4426549.1"/>
    <property type="molecule type" value="Genomic_DNA"/>
</dbReference>
<evidence type="ECO:0000313" key="1">
    <source>
        <dbReference type="EMBL" id="KAG4426549.1"/>
    </source>
</evidence>
<dbReference type="AlphaFoldDB" id="A0A8H8BWS1"/>
<name>A0A8H8BWS1_9HELO</name>
<protein>
    <submittedName>
        <fullName evidence="1">Uncharacterized protein</fullName>
    </submittedName>
</protein>
<organism evidence="1 2">
    <name type="scientific">Cadophora malorum</name>
    <dbReference type="NCBI Taxonomy" id="108018"/>
    <lineage>
        <taxon>Eukaryota</taxon>
        <taxon>Fungi</taxon>
        <taxon>Dikarya</taxon>
        <taxon>Ascomycota</taxon>
        <taxon>Pezizomycotina</taxon>
        <taxon>Leotiomycetes</taxon>
        <taxon>Helotiales</taxon>
        <taxon>Ploettnerulaceae</taxon>
        <taxon>Cadophora</taxon>
    </lineage>
</organism>
<sequence>MDKYHYQMGFRLPLIFGAKSSSTDPVGKRAVNLIAVCQGSSSTTQLYFIQDRRVRGPSYVALSADSHIDMQDSDMEILLDAVEHPGLIAATSDVNTGKVQLFYAARDQDVDKVNGVSQAGIRIVNATLGVGPGNNLKLLTHLST</sequence>
<gene>
    <name evidence="1" type="ORF">IFR04_000431</name>
</gene>
<accession>A0A8H8BWS1</accession>
<reference evidence="1" key="1">
    <citation type="submission" date="2021-02" db="EMBL/GenBank/DDBJ databases">
        <title>Genome sequence Cadophora malorum strain M34.</title>
        <authorList>
            <person name="Stefanovic E."/>
            <person name="Vu D."/>
            <person name="Scully C."/>
            <person name="Dijksterhuis J."/>
            <person name="Roader J."/>
            <person name="Houbraken J."/>
        </authorList>
    </citation>
    <scope>NUCLEOTIDE SEQUENCE</scope>
    <source>
        <strain evidence="1">M34</strain>
    </source>
</reference>
<dbReference type="Proteomes" id="UP000664132">
    <property type="component" value="Unassembled WGS sequence"/>
</dbReference>
<dbReference type="OrthoDB" id="3552441at2759"/>
<comment type="caution">
    <text evidence="1">The sequence shown here is derived from an EMBL/GenBank/DDBJ whole genome shotgun (WGS) entry which is preliminary data.</text>
</comment>
<proteinExistence type="predicted"/>
<keyword evidence="2" id="KW-1185">Reference proteome</keyword>